<dbReference type="AlphaFoldDB" id="A0AAD7T1F7"/>
<evidence type="ECO:0000256" key="1">
    <source>
        <dbReference type="SAM" id="MobiDB-lite"/>
    </source>
</evidence>
<dbReference type="EMBL" id="JAINUG010000018">
    <property type="protein sequence ID" value="KAJ8412655.1"/>
    <property type="molecule type" value="Genomic_DNA"/>
</dbReference>
<accession>A0AAD7T1F7</accession>
<keyword evidence="4" id="KW-1185">Reference proteome</keyword>
<keyword evidence="2" id="KW-0732">Signal</keyword>
<evidence type="ECO:0000256" key="2">
    <source>
        <dbReference type="SAM" id="SignalP"/>
    </source>
</evidence>
<organism evidence="3 4">
    <name type="scientific">Aldrovandia affinis</name>
    <dbReference type="NCBI Taxonomy" id="143900"/>
    <lineage>
        <taxon>Eukaryota</taxon>
        <taxon>Metazoa</taxon>
        <taxon>Chordata</taxon>
        <taxon>Craniata</taxon>
        <taxon>Vertebrata</taxon>
        <taxon>Euteleostomi</taxon>
        <taxon>Actinopterygii</taxon>
        <taxon>Neopterygii</taxon>
        <taxon>Teleostei</taxon>
        <taxon>Notacanthiformes</taxon>
        <taxon>Halosauridae</taxon>
        <taxon>Aldrovandia</taxon>
    </lineage>
</organism>
<reference evidence="3" key="1">
    <citation type="journal article" date="2023" name="Science">
        <title>Genome structures resolve the early diversification of teleost fishes.</title>
        <authorList>
            <person name="Parey E."/>
            <person name="Louis A."/>
            <person name="Montfort J."/>
            <person name="Bouchez O."/>
            <person name="Roques C."/>
            <person name="Iampietro C."/>
            <person name="Lluch J."/>
            <person name="Castinel A."/>
            <person name="Donnadieu C."/>
            <person name="Desvignes T."/>
            <person name="Floi Bucao C."/>
            <person name="Jouanno E."/>
            <person name="Wen M."/>
            <person name="Mejri S."/>
            <person name="Dirks R."/>
            <person name="Jansen H."/>
            <person name="Henkel C."/>
            <person name="Chen W.J."/>
            <person name="Zahm M."/>
            <person name="Cabau C."/>
            <person name="Klopp C."/>
            <person name="Thompson A.W."/>
            <person name="Robinson-Rechavi M."/>
            <person name="Braasch I."/>
            <person name="Lecointre G."/>
            <person name="Bobe J."/>
            <person name="Postlethwait J.H."/>
            <person name="Berthelot C."/>
            <person name="Roest Crollius H."/>
            <person name="Guiguen Y."/>
        </authorList>
    </citation>
    <scope>NUCLEOTIDE SEQUENCE</scope>
    <source>
        <strain evidence="3">NC1722</strain>
    </source>
</reference>
<sequence length="151" mass="16537">MAQERALIMALALNLGPIRTTAAPLHLPSWSPRSLANIDHGPLAPPFPNNPSVERGTSRSDRLAFQRHLESDQSRERRTGVAQTERRGADGGLCESPLLSAREPQRCGKALSPPSSFPPRAREHRSLNRPTTCYQPVGTDLRKQMGLGSRA</sequence>
<feature type="signal peptide" evidence="2">
    <location>
        <begin position="1"/>
        <end position="22"/>
    </location>
</feature>
<feature type="compositionally biased region" description="Basic and acidic residues" evidence="1">
    <location>
        <begin position="56"/>
        <end position="89"/>
    </location>
</feature>
<feature type="chain" id="PRO_5042001328" evidence="2">
    <location>
        <begin position="23"/>
        <end position="151"/>
    </location>
</feature>
<gene>
    <name evidence="3" type="ORF">AAFF_G00116060</name>
</gene>
<name>A0AAD7T1F7_9TELE</name>
<comment type="caution">
    <text evidence="3">The sequence shown here is derived from an EMBL/GenBank/DDBJ whole genome shotgun (WGS) entry which is preliminary data.</text>
</comment>
<feature type="region of interest" description="Disordered" evidence="1">
    <location>
        <begin position="36"/>
        <end position="151"/>
    </location>
</feature>
<dbReference type="Proteomes" id="UP001221898">
    <property type="component" value="Unassembled WGS sequence"/>
</dbReference>
<protein>
    <submittedName>
        <fullName evidence="3">Uncharacterized protein</fullName>
    </submittedName>
</protein>
<evidence type="ECO:0000313" key="3">
    <source>
        <dbReference type="EMBL" id="KAJ8412655.1"/>
    </source>
</evidence>
<evidence type="ECO:0000313" key="4">
    <source>
        <dbReference type="Proteomes" id="UP001221898"/>
    </source>
</evidence>
<proteinExistence type="predicted"/>